<reference evidence="5 6" key="1">
    <citation type="submission" date="2015-08" db="EMBL/GenBank/DDBJ databases">
        <title>Next Generation Sequencing and Analysis of the Genome of Puccinia sorghi L Schw, the Causal Agent of Maize Common Rust.</title>
        <authorList>
            <person name="Rochi L."/>
            <person name="Burguener G."/>
            <person name="Darino M."/>
            <person name="Turjanski A."/>
            <person name="Kreff E."/>
            <person name="Dieguez M.J."/>
            <person name="Sacco F."/>
        </authorList>
    </citation>
    <scope>NUCLEOTIDE SEQUENCE [LARGE SCALE GENOMIC DNA]</scope>
    <source>
        <strain evidence="5 6">RO10H11247</strain>
    </source>
</reference>
<sequence length="322" mass="35735">MASISIDARLITNNNILDEDNSNTPTLPHMPALLGPAQHNNNHQISPWLTPLPTTSSSSSSSASSSSSSSASSDSLSSPSSSSSSSPSLCRYNLLEPDITACLSSSSLCLSVPASTPPTRDFKTIQPIFLLPGPALSHPHLNLSSHQSLNPPPNFAIVAPGLFRSSFPKPENFEFLAKLKLRTILTLVQEPYPVELAQHYERVGIKLIQYAIPGNKVIPEDKIRLALRQVLDRRNHPMLIHCNKGKVSSFRFSRAEHRTGCLVGCLRKLQHWSSTAIFDEYRRYAFPKSRNMDQQFIELFDHSPVWEEIEPDVAPEWLDLSM</sequence>
<dbReference type="PANTHER" id="PTHR31126">
    <property type="entry name" value="TYROSINE-PROTEIN PHOSPHATASE"/>
    <property type="match status" value="1"/>
</dbReference>
<dbReference type="OrthoDB" id="6375174at2759"/>
<keyword evidence="3" id="KW-0378">Hydrolase</keyword>
<dbReference type="PANTHER" id="PTHR31126:SF48">
    <property type="entry name" value="INOSITOL PHOSPHATASE SIW14"/>
    <property type="match status" value="1"/>
</dbReference>
<dbReference type="GO" id="GO:0016791">
    <property type="term" value="F:phosphatase activity"/>
    <property type="evidence" value="ECO:0007669"/>
    <property type="project" value="InterPro"/>
</dbReference>
<dbReference type="VEuPathDB" id="FungiDB:VP01_3143g7"/>
<dbReference type="InterPro" id="IPR004861">
    <property type="entry name" value="Siw14-like"/>
</dbReference>
<dbReference type="AlphaFoldDB" id="A0A0L6UZS2"/>
<dbReference type="EMBL" id="LAVV01008106">
    <property type="protein sequence ID" value="KNZ53757.1"/>
    <property type="molecule type" value="Genomic_DNA"/>
</dbReference>
<dbReference type="Proteomes" id="UP000037035">
    <property type="component" value="Unassembled WGS sequence"/>
</dbReference>
<feature type="compositionally biased region" description="Low complexity" evidence="4">
    <location>
        <begin position="56"/>
        <end position="87"/>
    </location>
</feature>
<evidence type="ECO:0000313" key="6">
    <source>
        <dbReference type="Proteomes" id="UP000037035"/>
    </source>
</evidence>
<evidence type="ECO:0000256" key="4">
    <source>
        <dbReference type="SAM" id="MobiDB-lite"/>
    </source>
</evidence>
<feature type="region of interest" description="Disordered" evidence="4">
    <location>
        <begin position="16"/>
        <end position="87"/>
    </location>
</feature>
<protein>
    <submittedName>
        <fullName evidence="5">Uncharacterized protein</fullName>
    </submittedName>
</protein>
<dbReference type="FunFam" id="3.90.190.10:FF:000035">
    <property type="entry name" value="Tyrosine phosphatase, putative"/>
    <property type="match status" value="1"/>
</dbReference>
<dbReference type="Gene3D" id="3.90.190.10">
    <property type="entry name" value="Protein tyrosine phosphatase superfamily"/>
    <property type="match status" value="1"/>
</dbReference>
<keyword evidence="6" id="KW-1185">Reference proteome</keyword>
<evidence type="ECO:0000256" key="3">
    <source>
        <dbReference type="ARBA" id="ARBA00022801"/>
    </source>
</evidence>
<feature type="compositionally biased region" description="Polar residues" evidence="4">
    <location>
        <begin position="16"/>
        <end position="26"/>
    </location>
</feature>
<gene>
    <name evidence="5" type="ORF">VP01_3143g7</name>
</gene>
<dbReference type="GO" id="GO:0005737">
    <property type="term" value="C:cytoplasm"/>
    <property type="evidence" value="ECO:0007669"/>
    <property type="project" value="UniProtKB-SubCell"/>
</dbReference>
<dbReference type="Pfam" id="PF03162">
    <property type="entry name" value="Y_phosphatase2"/>
    <property type="match status" value="1"/>
</dbReference>
<proteinExistence type="predicted"/>
<dbReference type="SUPFAM" id="SSF52799">
    <property type="entry name" value="(Phosphotyrosine protein) phosphatases II"/>
    <property type="match status" value="1"/>
</dbReference>
<evidence type="ECO:0000313" key="5">
    <source>
        <dbReference type="EMBL" id="KNZ53757.1"/>
    </source>
</evidence>
<dbReference type="GO" id="GO:0052840">
    <property type="term" value="F:inositol diphosphate tetrakisphosphate diphosphatase activity"/>
    <property type="evidence" value="ECO:0007669"/>
    <property type="project" value="TreeGrafter"/>
</dbReference>
<dbReference type="InterPro" id="IPR020428">
    <property type="entry name" value="PFA-DSPs"/>
</dbReference>
<comment type="caution">
    <text evidence="5">The sequence shown here is derived from an EMBL/GenBank/DDBJ whole genome shotgun (WGS) entry which is preliminary data.</text>
</comment>
<organism evidence="5 6">
    <name type="scientific">Puccinia sorghi</name>
    <dbReference type="NCBI Taxonomy" id="27349"/>
    <lineage>
        <taxon>Eukaryota</taxon>
        <taxon>Fungi</taxon>
        <taxon>Dikarya</taxon>
        <taxon>Basidiomycota</taxon>
        <taxon>Pucciniomycotina</taxon>
        <taxon>Pucciniomycetes</taxon>
        <taxon>Pucciniales</taxon>
        <taxon>Pucciniaceae</taxon>
        <taxon>Puccinia</taxon>
    </lineage>
</organism>
<evidence type="ECO:0000256" key="1">
    <source>
        <dbReference type="ARBA" id="ARBA00004496"/>
    </source>
</evidence>
<accession>A0A0L6UZS2</accession>
<dbReference type="PRINTS" id="PR01911">
    <property type="entry name" value="PFDSPHPHTASE"/>
</dbReference>
<feature type="compositionally biased region" description="Polar residues" evidence="4">
    <location>
        <begin position="38"/>
        <end position="55"/>
    </location>
</feature>
<keyword evidence="2" id="KW-0963">Cytoplasm</keyword>
<evidence type="ECO:0000256" key="2">
    <source>
        <dbReference type="ARBA" id="ARBA00022490"/>
    </source>
</evidence>
<name>A0A0L6UZS2_9BASI</name>
<comment type="subcellular location">
    <subcellularLocation>
        <location evidence="1">Cytoplasm</location>
    </subcellularLocation>
</comment>
<dbReference type="STRING" id="27349.A0A0L6UZS2"/>
<dbReference type="InterPro" id="IPR029021">
    <property type="entry name" value="Prot-tyrosine_phosphatase-like"/>
</dbReference>